<protein>
    <submittedName>
        <fullName evidence="3">Uncharacterized protein</fullName>
    </submittedName>
</protein>
<name>A0AAN8RFU5_9PEZI</name>
<dbReference type="EMBL" id="JAVHNR010000007">
    <property type="protein sequence ID" value="KAK6336879.1"/>
    <property type="molecule type" value="Genomic_DNA"/>
</dbReference>
<gene>
    <name evidence="3" type="ORF">TWF718_009668</name>
</gene>
<keyword evidence="4" id="KW-1185">Reference proteome</keyword>
<proteinExistence type="predicted"/>
<feature type="chain" id="PRO_5042950106" evidence="2">
    <location>
        <begin position="20"/>
        <end position="122"/>
    </location>
</feature>
<evidence type="ECO:0000256" key="2">
    <source>
        <dbReference type="SAM" id="SignalP"/>
    </source>
</evidence>
<evidence type="ECO:0000256" key="1">
    <source>
        <dbReference type="SAM" id="Coils"/>
    </source>
</evidence>
<comment type="caution">
    <text evidence="3">The sequence shown here is derived from an EMBL/GenBank/DDBJ whole genome shotgun (WGS) entry which is preliminary data.</text>
</comment>
<reference evidence="3 4" key="1">
    <citation type="submission" date="2019-10" db="EMBL/GenBank/DDBJ databases">
        <authorList>
            <person name="Palmer J.M."/>
        </authorList>
    </citation>
    <scope>NUCLEOTIDE SEQUENCE [LARGE SCALE GENOMIC DNA]</scope>
    <source>
        <strain evidence="3 4">TWF718</strain>
    </source>
</reference>
<feature type="signal peptide" evidence="2">
    <location>
        <begin position="1"/>
        <end position="19"/>
    </location>
</feature>
<keyword evidence="1" id="KW-0175">Coiled coil</keyword>
<accession>A0AAN8RFU5</accession>
<dbReference type="Proteomes" id="UP001313282">
    <property type="component" value="Unassembled WGS sequence"/>
</dbReference>
<evidence type="ECO:0000313" key="3">
    <source>
        <dbReference type="EMBL" id="KAK6336879.1"/>
    </source>
</evidence>
<keyword evidence="2" id="KW-0732">Signal</keyword>
<evidence type="ECO:0000313" key="4">
    <source>
        <dbReference type="Proteomes" id="UP001313282"/>
    </source>
</evidence>
<organism evidence="3 4">
    <name type="scientific">Orbilia javanica</name>
    <dbReference type="NCBI Taxonomy" id="47235"/>
    <lineage>
        <taxon>Eukaryota</taxon>
        <taxon>Fungi</taxon>
        <taxon>Dikarya</taxon>
        <taxon>Ascomycota</taxon>
        <taxon>Pezizomycotina</taxon>
        <taxon>Orbiliomycetes</taxon>
        <taxon>Orbiliales</taxon>
        <taxon>Orbiliaceae</taxon>
        <taxon>Orbilia</taxon>
    </lineage>
</organism>
<feature type="coiled-coil region" evidence="1">
    <location>
        <begin position="66"/>
        <end position="100"/>
    </location>
</feature>
<dbReference type="AlphaFoldDB" id="A0AAN8RFU5"/>
<sequence length="122" mass="14361">MTNTSLFYVLVILLNEGWASHNDMYIILLDIMTHITGTLDEPVYIKAIDRRHYPILKSLTRRIWAHRKWLEDLERQEQRYVALRQDQNQLMEEAARLKAILALPHYAVGLTTFGLNAALDRR</sequence>